<keyword evidence="2 5" id="KW-0238">DNA-binding</keyword>
<dbReference type="InterPro" id="IPR018062">
    <property type="entry name" value="HTH_AraC-typ_CS"/>
</dbReference>
<evidence type="ECO:0000256" key="3">
    <source>
        <dbReference type="ARBA" id="ARBA00023163"/>
    </source>
</evidence>
<dbReference type="SUPFAM" id="SSF46689">
    <property type="entry name" value="Homeodomain-like"/>
    <property type="match status" value="2"/>
</dbReference>
<proteinExistence type="predicted"/>
<name>H5Y456_9FIRM</name>
<dbReference type="PANTHER" id="PTHR47893">
    <property type="entry name" value="REGULATORY PROTEIN PCHR"/>
    <property type="match status" value="1"/>
</dbReference>
<evidence type="ECO:0000313" key="6">
    <source>
        <dbReference type="Proteomes" id="UP000005104"/>
    </source>
</evidence>
<organism evidence="5 6">
    <name type="scientific">Desulfosporosinus youngiae DSM 17734</name>
    <dbReference type="NCBI Taxonomy" id="768710"/>
    <lineage>
        <taxon>Bacteria</taxon>
        <taxon>Bacillati</taxon>
        <taxon>Bacillota</taxon>
        <taxon>Clostridia</taxon>
        <taxon>Eubacteriales</taxon>
        <taxon>Desulfitobacteriaceae</taxon>
        <taxon>Desulfosporosinus</taxon>
    </lineage>
</organism>
<dbReference type="GO" id="GO:0003700">
    <property type="term" value="F:DNA-binding transcription factor activity"/>
    <property type="evidence" value="ECO:0007669"/>
    <property type="project" value="InterPro"/>
</dbReference>
<sequence length="327" mass="37760">MEVSAEEKLFYGHNITVIKREPDCTVYKMKDVCGEGTMTRYQVFPGIDLMYNDFYLQNCFLKLRPKVEMIGIDHCCQGCREWKLQNNLYMYLQERDLQKPQTCRAIDLPFSHYQGITIAIYIEEASNTLSALTDGFFLDLYGLRNKLCSCKRPFILKAGDSIQRIFSELYAVPDQIRENYFKIKVLELLLFLSVADVSPNSRARPYFPKNQVDAVREIRKYMTDHPDKHLTLEELSAQFGIPLTAMKACFKEIYGTSVYAYLRSCRIRTTANLLGQTTKSITDIARQVGYENPSKFAAAFKAVMNMPPLQYRNSKAVTPLWREPLDG</sequence>
<dbReference type="PROSITE" id="PS00041">
    <property type="entry name" value="HTH_ARAC_FAMILY_1"/>
    <property type="match status" value="1"/>
</dbReference>
<accession>H5Y456</accession>
<keyword evidence="3" id="KW-0804">Transcription</keyword>
<dbReference type="AlphaFoldDB" id="H5Y456"/>
<reference evidence="5 6" key="1">
    <citation type="submission" date="2011-11" db="EMBL/GenBank/DDBJ databases">
        <title>The Noncontiguous Finished genome of Desulfosporosinus youngiae DSM 17734.</title>
        <authorList>
            <consortium name="US DOE Joint Genome Institute (JGI-PGF)"/>
            <person name="Lucas S."/>
            <person name="Han J."/>
            <person name="Lapidus A."/>
            <person name="Cheng J.-F."/>
            <person name="Goodwin L."/>
            <person name="Pitluck S."/>
            <person name="Peters L."/>
            <person name="Ovchinnikova G."/>
            <person name="Lu M."/>
            <person name="Land M.L."/>
            <person name="Hauser L."/>
            <person name="Pester M."/>
            <person name="Spring S."/>
            <person name="Ollivier B."/>
            <person name="Rattei T."/>
            <person name="Klenk H.-P."/>
            <person name="Wagner M."/>
            <person name="Loy A."/>
            <person name="Woyke T.J."/>
        </authorList>
    </citation>
    <scope>NUCLEOTIDE SEQUENCE [LARGE SCALE GENOMIC DNA]</scope>
    <source>
        <strain evidence="5 6">DSM 17734</strain>
    </source>
</reference>
<dbReference type="InterPro" id="IPR053142">
    <property type="entry name" value="PchR_regulatory_protein"/>
</dbReference>
<protein>
    <submittedName>
        <fullName evidence="5">DNA-binding domain-containing protein, AraC-type</fullName>
    </submittedName>
</protein>
<evidence type="ECO:0000313" key="5">
    <source>
        <dbReference type="EMBL" id="EHQ89737.1"/>
    </source>
</evidence>
<evidence type="ECO:0000259" key="4">
    <source>
        <dbReference type="PROSITE" id="PS01124"/>
    </source>
</evidence>
<gene>
    <name evidence="5" type="ORF">DesyoDRAFT_2671</name>
</gene>
<keyword evidence="6" id="KW-1185">Reference proteome</keyword>
<dbReference type="PRINTS" id="PR00032">
    <property type="entry name" value="HTHARAC"/>
</dbReference>
<dbReference type="Pfam" id="PF12833">
    <property type="entry name" value="HTH_18"/>
    <property type="match status" value="1"/>
</dbReference>
<evidence type="ECO:0000256" key="1">
    <source>
        <dbReference type="ARBA" id="ARBA00023015"/>
    </source>
</evidence>
<dbReference type="OrthoDB" id="324626at2"/>
<dbReference type="Gene3D" id="1.10.10.60">
    <property type="entry name" value="Homeodomain-like"/>
    <property type="match status" value="1"/>
</dbReference>
<dbReference type="SMART" id="SM00342">
    <property type="entry name" value="HTH_ARAC"/>
    <property type="match status" value="1"/>
</dbReference>
<dbReference type="InterPro" id="IPR018060">
    <property type="entry name" value="HTH_AraC"/>
</dbReference>
<dbReference type="EMBL" id="CM001441">
    <property type="protein sequence ID" value="EHQ89737.1"/>
    <property type="molecule type" value="Genomic_DNA"/>
</dbReference>
<dbReference type="STRING" id="768710.DesyoDRAFT_2671"/>
<keyword evidence="1" id="KW-0805">Transcription regulation</keyword>
<dbReference type="eggNOG" id="COG2207">
    <property type="taxonomic scope" value="Bacteria"/>
</dbReference>
<evidence type="ECO:0000256" key="2">
    <source>
        <dbReference type="ARBA" id="ARBA00023125"/>
    </source>
</evidence>
<dbReference type="InterPro" id="IPR020449">
    <property type="entry name" value="Tscrpt_reg_AraC-type_HTH"/>
</dbReference>
<feature type="domain" description="HTH araC/xylS-type" evidence="4">
    <location>
        <begin position="216"/>
        <end position="314"/>
    </location>
</feature>
<dbReference type="PANTHER" id="PTHR47893:SF1">
    <property type="entry name" value="REGULATORY PROTEIN PCHR"/>
    <property type="match status" value="1"/>
</dbReference>
<dbReference type="Proteomes" id="UP000005104">
    <property type="component" value="Chromosome"/>
</dbReference>
<dbReference type="HOGENOM" id="CLU_052345_0_0_9"/>
<dbReference type="GO" id="GO:0043565">
    <property type="term" value="F:sequence-specific DNA binding"/>
    <property type="evidence" value="ECO:0007669"/>
    <property type="project" value="InterPro"/>
</dbReference>
<dbReference type="RefSeq" id="WP_007783712.1">
    <property type="nucleotide sequence ID" value="NZ_CM001441.1"/>
</dbReference>
<dbReference type="InterPro" id="IPR009057">
    <property type="entry name" value="Homeodomain-like_sf"/>
</dbReference>
<dbReference type="PROSITE" id="PS01124">
    <property type="entry name" value="HTH_ARAC_FAMILY_2"/>
    <property type="match status" value="1"/>
</dbReference>